<sequence>MAYDEELADRIRLLIKPGPELSERKMFGGLAFLIGGNMAVAASGQGGLLVRVDRTESDRLLANEFVEPMVMGGREMVGWLRVTPEAADDDTVLREWVDRGVGYARTLPPKKK</sequence>
<evidence type="ECO:0000256" key="1">
    <source>
        <dbReference type="SAM" id="Phobius"/>
    </source>
</evidence>
<accession>A0ABW6QPJ6</accession>
<feature type="transmembrane region" description="Helical" evidence="1">
    <location>
        <begin position="26"/>
        <end position="50"/>
    </location>
</feature>
<keyword evidence="1" id="KW-0812">Transmembrane</keyword>
<name>A0ABW6QPJ6_9NOCA</name>
<dbReference type="SUPFAM" id="SSF159894">
    <property type="entry name" value="YgaC/TfoX-N like"/>
    <property type="match status" value="1"/>
</dbReference>
<dbReference type="InterPro" id="IPR007076">
    <property type="entry name" value="TfoX_N"/>
</dbReference>
<comment type="caution">
    <text evidence="3">The sequence shown here is derived from an EMBL/GenBank/DDBJ whole genome shotgun (WGS) entry which is preliminary data.</text>
</comment>
<evidence type="ECO:0000313" key="3">
    <source>
        <dbReference type="EMBL" id="MFF3222874.1"/>
    </source>
</evidence>
<evidence type="ECO:0000259" key="2">
    <source>
        <dbReference type="Pfam" id="PF04993"/>
    </source>
</evidence>
<dbReference type="RefSeq" id="WP_135232993.1">
    <property type="nucleotide sequence ID" value="NZ_JBIAPI010000001.1"/>
</dbReference>
<keyword evidence="1" id="KW-1133">Transmembrane helix</keyword>
<keyword evidence="1" id="KW-0472">Membrane</keyword>
<protein>
    <submittedName>
        <fullName evidence="3">TfoX/Sxy family protein</fullName>
    </submittedName>
</protein>
<dbReference type="Gene3D" id="3.30.1460.30">
    <property type="entry name" value="YgaC/TfoX-N like chaperone"/>
    <property type="match status" value="1"/>
</dbReference>
<evidence type="ECO:0000313" key="4">
    <source>
        <dbReference type="Proteomes" id="UP001601948"/>
    </source>
</evidence>
<feature type="domain" description="TfoX N-terminal" evidence="2">
    <location>
        <begin position="17"/>
        <end position="101"/>
    </location>
</feature>
<gene>
    <name evidence="3" type="ORF">ACFYV7_08745</name>
</gene>
<organism evidence="3 4">
    <name type="scientific">Nocardia suismassiliense</name>
    <dbReference type="NCBI Taxonomy" id="2077092"/>
    <lineage>
        <taxon>Bacteria</taxon>
        <taxon>Bacillati</taxon>
        <taxon>Actinomycetota</taxon>
        <taxon>Actinomycetes</taxon>
        <taxon>Mycobacteriales</taxon>
        <taxon>Nocardiaceae</taxon>
        <taxon>Nocardia</taxon>
    </lineage>
</organism>
<dbReference type="Pfam" id="PF04993">
    <property type="entry name" value="TfoX_N"/>
    <property type="match status" value="1"/>
</dbReference>
<proteinExistence type="predicted"/>
<dbReference type="EMBL" id="JBIAPI010000001">
    <property type="protein sequence ID" value="MFF3222874.1"/>
    <property type="molecule type" value="Genomic_DNA"/>
</dbReference>
<dbReference type="Proteomes" id="UP001601948">
    <property type="component" value="Unassembled WGS sequence"/>
</dbReference>
<reference evidence="3 4" key="1">
    <citation type="submission" date="2024-10" db="EMBL/GenBank/DDBJ databases">
        <title>The Natural Products Discovery Center: Release of the First 8490 Sequenced Strains for Exploring Actinobacteria Biosynthetic Diversity.</title>
        <authorList>
            <person name="Kalkreuter E."/>
            <person name="Kautsar S.A."/>
            <person name="Yang D."/>
            <person name="Bader C.D."/>
            <person name="Teijaro C.N."/>
            <person name="Fluegel L."/>
            <person name="Davis C.M."/>
            <person name="Simpson J.R."/>
            <person name="Lauterbach L."/>
            <person name="Steele A.D."/>
            <person name="Gui C."/>
            <person name="Meng S."/>
            <person name="Li G."/>
            <person name="Viehrig K."/>
            <person name="Ye F."/>
            <person name="Su P."/>
            <person name="Kiefer A.F."/>
            <person name="Nichols A."/>
            <person name="Cepeda A.J."/>
            <person name="Yan W."/>
            <person name="Fan B."/>
            <person name="Jiang Y."/>
            <person name="Adhikari A."/>
            <person name="Zheng C.-J."/>
            <person name="Schuster L."/>
            <person name="Cowan T.M."/>
            <person name="Smanski M.J."/>
            <person name="Chevrette M.G."/>
            <person name="De Carvalho L.P.S."/>
            <person name="Shen B."/>
        </authorList>
    </citation>
    <scope>NUCLEOTIDE SEQUENCE [LARGE SCALE GENOMIC DNA]</scope>
    <source>
        <strain evidence="3 4">NPDC003040</strain>
    </source>
</reference>
<keyword evidence="4" id="KW-1185">Reference proteome</keyword>